<dbReference type="InterPro" id="IPR035979">
    <property type="entry name" value="RBD_domain_sf"/>
</dbReference>
<organism evidence="3 4">
    <name type="scientific">Chlamydomonas eustigma</name>
    <dbReference type="NCBI Taxonomy" id="1157962"/>
    <lineage>
        <taxon>Eukaryota</taxon>
        <taxon>Viridiplantae</taxon>
        <taxon>Chlorophyta</taxon>
        <taxon>core chlorophytes</taxon>
        <taxon>Chlorophyceae</taxon>
        <taxon>CS clade</taxon>
        <taxon>Chlamydomonadales</taxon>
        <taxon>Chlamydomonadaceae</taxon>
        <taxon>Chlamydomonas</taxon>
    </lineage>
</organism>
<proteinExistence type="predicted"/>
<dbReference type="EMBL" id="BEGY01000004">
    <property type="protein sequence ID" value="GAX73686.1"/>
    <property type="molecule type" value="Genomic_DNA"/>
</dbReference>
<dbReference type="AlphaFoldDB" id="A0A250WSG7"/>
<dbReference type="OrthoDB" id="439808at2759"/>
<sequence>MSRNAVDNDKTLFISNLPNNISSTTISEYIWNKVGIEVDNVEVLLKAMPGGFKTTCGLAIVLLKNASDARLVRRTLDGHMVLGRPMIIRADKFMADDPSYVHVDTPPSLSPVKGNSPMRAVLDL</sequence>
<dbReference type="CDD" id="cd00590">
    <property type="entry name" value="RRM_SF"/>
    <property type="match status" value="1"/>
</dbReference>
<evidence type="ECO:0000313" key="3">
    <source>
        <dbReference type="EMBL" id="GAX73686.1"/>
    </source>
</evidence>
<dbReference type="SUPFAM" id="SSF54928">
    <property type="entry name" value="RNA-binding domain, RBD"/>
    <property type="match status" value="1"/>
</dbReference>
<dbReference type="InterPro" id="IPR000504">
    <property type="entry name" value="RRM_dom"/>
</dbReference>
<dbReference type="PROSITE" id="PS50102">
    <property type="entry name" value="RRM"/>
    <property type="match status" value="1"/>
</dbReference>
<dbReference type="GO" id="GO:0003723">
    <property type="term" value="F:RNA binding"/>
    <property type="evidence" value="ECO:0007669"/>
    <property type="project" value="UniProtKB-UniRule"/>
</dbReference>
<feature type="domain" description="RRM" evidence="2">
    <location>
        <begin position="10"/>
        <end position="93"/>
    </location>
</feature>
<keyword evidence="1" id="KW-0694">RNA-binding</keyword>
<comment type="caution">
    <text evidence="3">The sequence shown here is derived from an EMBL/GenBank/DDBJ whole genome shotgun (WGS) entry which is preliminary data.</text>
</comment>
<dbReference type="Proteomes" id="UP000232323">
    <property type="component" value="Unassembled WGS sequence"/>
</dbReference>
<dbReference type="Gene3D" id="3.30.70.330">
    <property type="match status" value="1"/>
</dbReference>
<evidence type="ECO:0000259" key="2">
    <source>
        <dbReference type="PROSITE" id="PS50102"/>
    </source>
</evidence>
<name>A0A250WSG7_9CHLO</name>
<evidence type="ECO:0000256" key="1">
    <source>
        <dbReference type="PROSITE-ProRule" id="PRU00176"/>
    </source>
</evidence>
<reference evidence="3 4" key="1">
    <citation type="submission" date="2017-08" db="EMBL/GenBank/DDBJ databases">
        <title>Acidophilic green algal genome provides insights into adaptation to an acidic environment.</title>
        <authorList>
            <person name="Hirooka S."/>
            <person name="Hirose Y."/>
            <person name="Kanesaki Y."/>
            <person name="Higuchi S."/>
            <person name="Fujiwara T."/>
            <person name="Onuma R."/>
            <person name="Era A."/>
            <person name="Ohbayashi R."/>
            <person name="Uzuka A."/>
            <person name="Nozaki H."/>
            <person name="Yoshikawa H."/>
            <person name="Miyagishima S.Y."/>
        </authorList>
    </citation>
    <scope>NUCLEOTIDE SEQUENCE [LARGE SCALE GENOMIC DNA]</scope>
    <source>
        <strain evidence="3 4">NIES-2499</strain>
    </source>
</reference>
<protein>
    <recommendedName>
        <fullName evidence="2">RRM domain-containing protein</fullName>
    </recommendedName>
</protein>
<gene>
    <name evidence="3" type="ORF">CEUSTIGMA_g1137.t1</name>
</gene>
<evidence type="ECO:0000313" key="4">
    <source>
        <dbReference type="Proteomes" id="UP000232323"/>
    </source>
</evidence>
<accession>A0A250WSG7</accession>
<keyword evidence="4" id="KW-1185">Reference proteome</keyword>
<dbReference type="InterPro" id="IPR012677">
    <property type="entry name" value="Nucleotide-bd_a/b_plait_sf"/>
</dbReference>